<dbReference type="RefSeq" id="WP_006785295.1">
    <property type="nucleotide sequence ID" value="NZ_ADMN01000098.1"/>
</dbReference>
<comment type="caution">
    <text evidence="1">The sequence shown here is derived from an EMBL/GenBank/DDBJ whole genome shotgun (WGS) entry which is preliminary data.</text>
</comment>
<evidence type="ECO:0000313" key="2">
    <source>
        <dbReference type="Proteomes" id="UP000002938"/>
    </source>
</evidence>
<sequence length="64" mass="7825">MSYHHLNINQLTNIESNYYLGVNARECARRMNIGKDKVYRYYRLFKQGLTVEEIYSTYKQNKKR</sequence>
<accession>A0ABN0A0C1</accession>
<dbReference type="Proteomes" id="UP000002938">
    <property type="component" value="Unassembled WGS sequence"/>
</dbReference>
<organism evidence="1 2">
    <name type="scientific">Turicibacter sanguinis PC909</name>
    <dbReference type="NCBI Taxonomy" id="702450"/>
    <lineage>
        <taxon>Bacteria</taxon>
        <taxon>Bacillati</taxon>
        <taxon>Bacillota</taxon>
        <taxon>Erysipelotrichia</taxon>
        <taxon>Erysipelotrichales</taxon>
        <taxon>Turicibacteraceae</taxon>
        <taxon>Turicibacter</taxon>
    </lineage>
</organism>
<evidence type="ECO:0000313" key="1">
    <source>
        <dbReference type="EMBL" id="EFF63145.1"/>
    </source>
</evidence>
<reference evidence="1 2" key="1">
    <citation type="journal article" date="2011" name="J. Bacteriol.">
        <title>Draft Genome Sequence of Turicibacter sanguinis PC909, Isolated from Human Feces.</title>
        <authorList>
            <person name="Cuiv P.O."/>
            <person name="Klaassens E.S."/>
            <person name="Durkin A.S."/>
            <person name="Harkins D.M."/>
            <person name="Foster L."/>
            <person name="McCorrison J."/>
            <person name="Torralba M."/>
            <person name="Nelson K.E."/>
            <person name="Morrison M."/>
        </authorList>
    </citation>
    <scope>NUCLEOTIDE SEQUENCE [LARGE SCALE GENOMIC DNA]</scope>
    <source>
        <strain evidence="1 2">PC909</strain>
    </source>
</reference>
<protein>
    <recommendedName>
        <fullName evidence="3">Helix-turn-helix domain-containing protein</fullName>
    </recommendedName>
</protein>
<gene>
    <name evidence="1" type="ORF">CUW_2795</name>
</gene>
<proteinExistence type="predicted"/>
<dbReference type="EMBL" id="ADMN01000098">
    <property type="protein sequence ID" value="EFF63145.1"/>
    <property type="molecule type" value="Genomic_DNA"/>
</dbReference>
<keyword evidence="2" id="KW-1185">Reference proteome</keyword>
<name>A0ABN0A0C1_9FIRM</name>
<evidence type="ECO:0008006" key="3">
    <source>
        <dbReference type="Google" id="ProtNLM"/>
    </source>
</evidence>